<dbReference type="EMBL" id="JBEDUW010000089">
    <property type="protein sequence ID" value="KAK9906132.1"/>
    <property type="molecule type" value="Genomic_DNA"/>
</dbReference>
<name>A0AAW1VQL2_RUBAR</name>
<keyword evidence="2" id="KW-1185">Reference proteome</keyword>
<comment type="caution">
    <text evidence="1">The sequence shown here is derived from an EMBL/GenBank/DDBJ whole genome shotgun (WGS) entry which is preliminary data.</text>
</comment>
<evidence type="ECO:0000313" key="1">
    <source>
        <dbReference type="EMBL" id="KAK9906132.1"/>
    </source>
</evidence>
<protein>
    <submittedName>
        <fullName evidence="1">Uncharacterized protein</fullName>
    </submittedName>
</protein>
<reference evidence="1 2" key="1">
    <citation type="journal article" date="2023" name="G3 (Bethesda)">
        <title>A chromosome-length genome assembly and annotation of blackberry (Rubus argutus, cv. 'Hillquist').</title>
        <authorList>
            <person name="Bruna T."/>
            <person name="Aryal R."/>
            <person name="Dudchenko O."/>
            <person name="Sargent D.J."/>
            <person name="Mead D."/>
            <person name="Buti M."/>
            <person name="Cavallini A."/>
            <person name="Hytonen T."/>
            <person name="Andres J."/>
            <person name="Pham M."/>
            <person name="Weisz D."/>
            <person name="Mascagni F."/>
            <person name="Usai G."/>
            <person name="Natali L."/>
            <person name="Bassil N."/>
            <person name="Fernandez G.E."/>
            <person name="Lomsadze A."/>
            <person name="Armour M."/>
            <person name="Olukolu B."/>
            <person name="Poorten T."/>
            <person name="Britton C."/>
            <person name="Davik J."/>
            <person name="Ashrafi H."/>
            <person name="Aiden E.L."/>
            <person name="Borodovsky M."/>
            <person name="Worthington M."/>
        </authorList>
    </citation>
    <scope>NUCLEOTIDE SEQUENCE [LARGE SCALE GENOMIC DNA]</scope>
    <source>
        <strain evidence="1">PI 553951</strain>
    </source>
</reference>
<evidence type="ECO:0000313" key="2">
    <source>
        <dbReference type="Proteomes" id="UP001457282"/>
    </source>
</evidence>
<proteinExistence type="predicted"/>
<gene>
    <name evidence="1" type="ORF">M0R45_002838</name>
</gene>
<organism evidence="1 2">
    <name type="scientific">Rubus argutus</name>
    <name type="common">Southern blackberry</name>
    <dbReference type="NCBI Taxonomy" id="59490"/>
    <lineage>
        <taxon>Eukaryota</taxon>
        <taxon>Viridiplantae</taxon>
        <taxon>Streptophyta</taxon>
        <taxon>Embryophyta</taxon>
        <taxon>Tracheophyta</taxon>
        <taxon>Spermatophyta</taxon>
        <taxon>Magnoliopsida</taxon>
        <taxon>eudicotyledons</taxon>
        <taxon>Gunneridae</taxon>
        <taxon>Pentapetalae</taxon>
        <taxon>rosids</taxon>
        <taxon>fabids</taxon>
        <taxon>Rosales</taxon>
        <taxon>Rosaceae</taxon>
        <taxon>Rosoideae</taxon>
        <taxon>Rosoideae incertae sedis</taxon>
        <taxon>Rubus</taxon>
    </lineage>
</organism>
<dbReference type="AlphaFoldDB" id="A0AAW1VQL2"/>
<accession>A0AAW1VQL2</accession>
<dbReference type="Proteomes" id="UP001457282">
    <property type="component" value="Unassembled WGS sequence"/>
</dbReference>
<sequence length="77" mass="8399">MEAWMSAVRVVEEVSAALKVVGTIVREGPGRDGVWVCRPRIVPGSIPVDKDMNKGKTRQQIYGSENSTIVNGESWAV</sequence>